<feature type="region of interest" description="Disordered" evidence="1">
    <location>
        <begin position="116"/>
        <end position="150"/>
    </location>
</feature>
<dbReference type="AlphaFoldDB" id="A0A2H0BR32"/>
<dbReference type="GO" id="GO:0072344">
    <property type="term" value="P:rescue of stalled ribosome"/>
    <property type="evidence" value="ECO:0007669"/>
    <property type="project" value="TreeGrafter"/>
</dbReference>
<reference evidence="3 4" key="1">
    <citation type="submission" date="2017-09" db="EMBL/GenBank/DDBJ databases">
        <title>Depth-based differentiation of microbial function through sediment-hosted aquifers and enrichment of novel symbionts in the deep terrestrial subsurface.</title>
        <authorList>
            <person name="Probst A.J."/>
            <person name="Ladd B."/>
            <person name="Jarett J.K."/>
            <person name="Geller-Mcgrath D.E."/>
            <person name="Sieber C.M."/>
            <person name="Emerson J.B."/>
            <person name="Anantharaman K."/>
            <person name="Thomas B.C."/>
            <person name="Malmstrom R."/>
            <person name="Stieglmeier M."/>
            <person name="Klingl A."/>
            <person name="Woyke T."/>
            <person name="Ryan C.M."/>
            <person name="Banfield J.F."/>
        </authorList>
    </citation>
    <scope>NUCLEOTIDE SEQUENCE [LARGE SCALE GENOMIC DNA]</scope>
    <source>
        <strain evidence="3">CG22_combo_CG10-13_8_21_14_all_47_17</strain>
    </source>
</reference>
<dbReference type="PANTHER" id="PTHR47814">
    <property type="entry name" value="PEPTIDYL-TRNA HYDROLASE ARFB"/>
    <property type="match status" value="1"/>
</dbReference>
<dbReference type="GO" id="GO:0004045">
    <property type="term" value="F:peptidyl-tRNA hydrolase activity"/>
    <property type="evidence" value="ECO:0007669"/>
    <property type="project" value="TreeGrafter"/>
</dbReference>
<feature type="domain" description="Prokaryotic-type class I peptide chain release factors" evidence="2">
    <location>
        <begin position="19"/>
        <end position="144"/>
    </location>
</feature>
<dbReference type="GO" id="GO:0043022">
    <property type="term" value="F:ribosome binding"/>
    <property type="evidence" value="ECO:0007669"/>
    <property type="project" value="TreeGrafter"/>
</dbReference>
<evidence type="ECO:0000313" key="4">
    <source>
        <dbReference type="Proteomes" id="UP000231581"/>
    </source>
</evidence>
<comment type="caution">
    <text evidence="3">The sequence shown here is derived from an EMBL/GenBank/DDBJ whole genome shotgun (WGS) entry which is preliminary data.</text>
</comment>
<dbReference type="InterPro" id="IPR000352">
    <property type="entry name" value="Pep_chain_release_fac_I"/>
</dbReference>
<keyword evidence="3" id="KW-0378">Hydrolase</keyword>
<dbReference type="PANTHER" id="PTHR47814:SF1">
    <property type="entry name" value="PEPTIDYL-TRNA HYDROLASE ARFB"/>
    <property type="match status" value="1"/>
</dbReference>
<dbReference type="GO" id="GO:0003747">
    <property type="term" value="F:translation release factor activity"/>
    <property type="evidence" value="ECO:0007669"/>
    <property type="project" value="InterPro"/>
</dbReference>
<proteinExistence type="predicted"/>
<dbReference type="EMBL" id="PCSZ01000080">
    <property type="protein sequence ID" value="PIP60146.1"/>
    <property type="molecule type" value="Genomic_DNA"/>
</dbReference>
<name>A0A2H0BR32_9BACT</name>
<dbReference type="Pfam" id="PF00472">
    <property type="entry name" value="RF-1"/>
    <property type="match status" value="1"/>
</dbReference>
<feature type="region of interest" description="Disordered" evidence="1">
    <location>
        <begin position="1"/>
        <end position="23"/>
    </location>
</feature>
<dbReference type="Proteomes" id="UP000231581">
    <property type="component" value="Unassembled WGS sequence"/>
</dbReference>
<dbReference type="Gene3D" id="3.30.160.20">
    <property type="match status" value="1"/>
</dbReference>
<feature type="compositionally biased region" description="Basic and acidic residues" evidence="1">
    <location>
        <begin position="132"/>
        <end position="150"/>
    </location>
</feature>
<dbReference type="NCBIfam" id="NF006718">
    <property type="entry name" value="PRK09256.1"/>
    <property type="match status" value="1"/>
</dbReference>
<protein>
    <submittedName>
        <fullName evidence="3">Aminoacyl-tRNA hydrolase</fullName>
    </submittedName>
</protein>
<evidence type="ECO:0000313" key="3">
    <source>
        <dbReference type="EMBL" id="PIP60146.1"/>
    </source>
</evidence>
<accession>A0A2H0BR32</accession>
<feature type="compositionally biased region" description="Basic and acidic residues" evidence="1">
    <location>
        <begin position="12"/>
        <end position="22"/>
    </location>
</feature>
<gene>
    <name evidence="3" type="ORF">COX00_04890</name>
</gene>
<evidence type="ECO:0000256" key="1">
    <source>
        <dbReference type="SAM" id="MobiDB-lite"/>
    </source>
</evidence>
<sequence>MSVEHMNPFVARETEQTRKQVPESEFEIQFARSSGPGGQNVNKTSTKAQVRWNLEASQSFSEEEKDVLRERLASRLTKRGELVIASMKERSQLLNKERAIARLQSLVAEALIPETKRVPTKPSRSAKRKRLEQKSKRADIKKSRRWQSEE</sequence>
<dbReference type="SUPFAM" id="SSF110916">
    <property type="entry name" value="Peptidyl-tRNA hydrolase domain-like"/>
    <property type="match status" value="1"/>
</dbReference>
<evidence type="ECO:0000259" key="2">
    <source>
        <dbReference type="Pfam" id="PF00472"/>
    </source>
</evidence>
<organism evidence="3 4">
    <name type="scientific">Candidatus Uhrbacteria bacterium CG22_combo_CG10-13_8_21_14_all_47_17</name>
    <dbReference type="NCBI Taxonomy" id="1975041"/>
    <lineage>
        <taxon>Bacteria</taxon>
        <taxon>Candidatus Uhriibacteriota</taxon>
    </lineage>
</organism>